<dbReference type="AlphaFoldDB" id="A0A0G4I1L0"/>
<feature type="compositionally biased region" description="Basic and acidic residues" evidence="1">
    <location>
        <begin position="46"/>
        <end position="60"/>
    </location>
</feature>
<dbReference type="EMBL" id="CDMZ01004735">
    <property type="protein sequence ID" value="CEM50718.1"/>
    <property type="molecule type" value="Genomic_DNA"/>
</dbReference>
<feature type="compositionally biased region" description="Acidic residues" evidence="1">
    <location>
        <begin position="86"/>
        <end position="103"/>
    </location>
</feature>
<organism evidence="2">
    <name type="scientific">Chromera velia CCMP2878</name>
    <dbReference type="NCBI Taxonomy" id="1169474"/>
    <lineage>
        <taxon>Eukaryota</taxon>
        <taxon>Sar</taxon>
        <taxon>Alveolata</taxon>
        <taxon>Colpodellida</taxon>
        <taxon>Chromeraceae</taxon>
        <taxon>Chromera</taxon>
    </lineage>
</organism>
<name>A0A0G4I1L0_9ALVE</name>
<dbReference type="VEuPathDB" id="CryptoDB:Cvel_10143"/>
<evidence type="ECO:0000313" key="2">
    <source>
        <dbReference type="EMBL" id="CEM50718.1"/>
    </source>
</evidence>
<sequence>MHVDGLDDDWPFEIAVFFTAAAPTDPPKLQGEASGGQSVDGGKQSTEVRKVKNFKARVEETAGGQCQESSQDLRRVGDSGRLGGESEFDDGDEDEEDFEGEGDEIQHHESDAFSDYSNVSDYKPSWERKYAKLEKKREKRREKALYEFIPLEEKTVGAYAIHDRQSGRNIGFHLWHTDIIRGDWDY</sequence>
<feature type="region of interest" description="Disordered" evidence="1">
    <location>
        <begin position="22"/>
        <end position="120"/>
    </location>
</feature>
<protein>
    <submittedName>
        <fullName evidence="2">Uncharacterized protein</fullName>
    </submittedName>
</protein>
<reference evidence="2" key="1">
    <citation type="submission" date="2014-11" db="EMBL/GenBank/DDBJ databases">
        <authorList>
            <person name="Otto D Thomas"/>
            <person name="Naeem Raeece"/>
        </authorList>
    </citation>
    <scope>NUCLEOTIDE SEQUENCE</scope>
</reference>
<proteinExistence type="predicted"/>
<evidence type="ECO:0000256" key="1">
    <source>
        <dbReference type="SAM" id="MobiDB-lite"/>
    </source>
</evidence>
<gene>
    <name evidence="2" type="ORF">Cvel_10143</name>
</gene>
<accession>A0A0G4I1L0</accession>